<accession>A0A6M9Q7T4</accession>
<evidence type="ECO:0000313" key="1">
    <source>
        <dbReference type="EMBL" id="QKM65583.1"/>
    </source>
</evidence>
<dbReference type="KEGG" id="ptrp:DCO17_10240"/>
<dbReference type="Proteomes" id="UP000503312">
    <property type="component" value="Chromosome"/>
</dbReference>
<organism evidence="1 2">
    <name type="scientific">Polynucleobacter tropicus</name>
    <dbReference type="NCBI Taxonomy" id="1743174"/>
    <lineage>
        <taxon>Bacteria</taxon>
        <taxon>Pseudomonadati</taxon>
        <taxon>Pseudomonadota</taxon>
        <taxon>Betaproteobacteria</taxon>
        <taxon>Burkholderiales</taxon>
        <taxon>Burkholderiaceae</taxon>
        <taxon>Polynucleobacter</taxon>
    </lineage>
</organism>
<gene>
    <name evidence="1" type="ORF">DCO17_10240</name>
</gene>
<name>A0A6M9Q7T4_9BURK</name>
<sequence length="256" mass="29014">MQKDTKITTQSRAFATRKYPVFGKGLYSESNPPKTILSSPFYWWFKFLQLNDEYAKALASKRSKVPKQLVKDFGNVKDLDFKSWWKAHSHLFAEPVTSYSMTIAQSYEDLVPFGSKEAINLVIPLDWTNVGIKRRFAQVIDKLVPKAKKGQAIQPSEAPYKLGRKWSTVAFTSAYNVYKLKQQSNLQVAQGGQKIPWADIAIMAKLDAAEGLKVGQKTQFTSDHRRVLTILAKRHYKRAEGFIKAAASTAFPSNEK</sequence>
<evidence type="ECO:0000313" key="2">
    <source>
        <dbReference type="Proteomes" id="UP000503312"/>
    </source>
</evidence>
<dbReference type="RefSeq" id="WP_173956616.1">
    <property type="nucleotide sequence ID" value="NZ_CP028942.1"/>
</dbReference>
<reference evidence="1 2" key="1">
    <citation type="submission" date="2018-04" db="EMBL/GenBank/DDBJ databases">
        <title>Polynucleobacter sp. UH21B genome.</title>
        <authorList>
            <person name="Hahn M.W."/>
        </authorList>
    </citation>
    <scope>NUCLEOTIDE SEQUENCE [LARGE SCALE GENOMIC DNA]</scope>
    <source>
        <strain evidence="1 2">MWH-UH21B</strain>
    </source>
</reference>
<dbReference type="EMBL" id="CP028942">
    <property type="protein sequence ID" value="QKM65583.1"/>
    <property type="molecule type" value="Genomic_DNA"/>
</dbReference>
<protein>
    <submittedName>
        <fullName evidence="1">Uncharacterized protein</fullName>
    </submittedName>
</protein>
<proteinExistence type="predicted"/>
<keyword evidence="2" id="KW-1185">Reference proteome</keyword>
<dbReference type="AlphaFoldDB" id="A0A6M9Q7T4"/>